<feature type="compositionally biased region" description="Low complexity" evidence="1">
    <location>
        <begin position="1"/>
        <end position="15"/>
    </location>
</feature>
<evidence type="ECO:0000313" key="3">
    <source>
        <dbReference type="Proteomes" id="UP000783287"/>
    </source>
</evidence>
<organism evidence="2 3">
    <name type="scientific">Candidatus Dojkabacteria bacterium</name>
    <dbReference type="NCBI Taxonomy" id="2099670"/>
    <lineage>
        <taxon>Bacteria</taxon>
        <taxon>Candidatus Dojkabacteria</taxon>
    </lineage>
</organism>
<evidence type="ECO:0000313" key="2">
    <source>
        <dbReference type="EMBL" id="MCA9384041.1"/>
    </source>
</evidence>
<protein>
    <submittedName>
        <fullName evidence="2">Uncharacterized protein</fullName>
    </submittedName>
</protein>
<dbReference type="Proteomes" id="UP000783287">
    <property type="component" value="Unassembled WGS sequence"/>
</dbReference>
<gene>
    <name evidence="2" type="ORF">KC909_06795</name>
</gene>
<comment type="caution">
    <text evidence="2">The sequence shown here is derived from an EMBL/GenBank/DDBJ whole genome shotgun (WGS) entry which is preliminary data.</text>
</comment>
<feature type="region of interest" description="Disordered" evidence="1">
    <location>
        <begin position="1"/>
        <end position="29"/>
    </location>
</feature>
<dbReference type="EMBL" id="JAGQLK010000224">
    <property type="protein sequence ID" value="MCA9384041.1"/>
    <property type="molecule type" value="Genomic_DNA"/>
</dbReference>
<reference evidence="2" key="2">
    <citation type="journal article" date="2021" name="Microbiome">
        <title>Successional dynamics and alternative stable states in a saline activated sludge microbial community over 9 years.</title>
        <authorList>
            <person name="Wang Y."/>
            <person name="Ye J."/>
            <person name="Ju F."/>
            <person name="Liu L."/>
            <person name="Boyd J.A."/>
            <person name="Deng Y."/>
            <person name="Parks D.H."/>
            <person name="Jiang X."/>
            <person name="Yin X."/>
            <person name="Woodcroft B.J."/>
            <person name="Tyson G.W."/>
            <person name="Hugenholtz P."/>
            <person name="Polz M.F."/>
            <person name="Zhang T."/>
        </authorList>
    </citation>
    <scope>NUCLEOTIDE SEQUENCE</scope>
    <source>
        <strain evidence="2">HKST-UBA14</strain>
    </source>
</reference>
<accession>A0A955RJK8</accession>
<evidence type="ECO:0000256" key="1">
    <source>
        <dbReference type="SAM" id="MobiDB-lite"/>
    </source>
</evidence>
<dbReference type="AlphaFoldDB" id="A0A955RJK8"/>
<sequence length="54" mass="6105">MKQSKASNKTKSSTIKSKKQPINRNFGDKVDRNLGKYLQDTGFSSMAEILKIDK</sequence>
<name>A0A955RJK8_9BACT</name>
<reference evidence="2" key="1">
    <citation type="submission" date="2020-04" db="EMBL/GenBank/DDBJ databases">
        <authorList>
            <person name="Zhang T."/>
        </authorList>
    </citation>
    <scope>NUCLEOTIDE SEQUENCE</scope>
    <source>
        <strain evidence="2">HKST-UBA14</strain>
    </source>
</reference>
<proteinExistence type="predicted"/>